<dbReference type="AlphaFoldDB" id="A0A0H5MG88"/>
<dbReference type="Proteomes" id="UP000043316">
    <property type="component" value="Unassembled WGS sequence"/>
</dbReference>
<dbReference type="EMBL" id="CWJI01000010">
    <property type="protein sequence ID" value="CRY56076.1"/>
    <property type="molecule type" value="Genomic_DNA"/>
</dbReference>
<evidence type="ECO:0000313" key="1">
    <source>
        <dbReference type="EMBL" id="CRY56076.1"/>
    </source>
</evidence>
<evidence type="ECO:0000313" key="2">
    <source>
        <dbReference type="Proteomes" id="UP000043316"/>
    </source>
</evidence>
<proteinExistence type="predicted"/>
<sequence length="52" mass="5994">MLLCREWLVRQSVGLKVMIAGGKRQVNRYAQANRFGIDKVQTKKNPALRGFF</sequence>
<organism evidence="1 2">
    <name type="scientific">Yersinia intermedia</name>
    <dbReference type="NCBI Taxonomy" id="631"/>
    <lineage>
        <taxon>Bacteria</taxon>
        <taxon>Pseudomonadati</taxon>
        <taxon>Pseudomonadota</taxon>
        <taxon>Gammaproteobacteria</taxon>
        <taxon>Enterobacterales</taxon>
        <taxon>Yersiniaceae</taxon>
        <taxon>Yersinia</taxon>
    </lineage>
</organism>
<protein>
    <submittedName>
        <fullName evidence="1">Uncharacterized protein</fullName>
    </submittedName>
</protein>
<reference evidence="2" key="1">
    <citation type="submission" date="2015-03" db="EMBL/GenBank/DDBJ databases">
        <authorList>
            <consortium name="Pathogen Informatics"/>
        </authorList>
    </citation>
    <scope>NUCLEOTIDE SEQUENCE [LARGE SCALE GENOMIC DNA]</scope>
    <source>
        <strain evidence="2">R148</strain>
    </source>
</reference>
<name>A0A0H5MG88_YERIN</name>
<gene>
    <name evidence="1" type="ORF">ERS008476_03096</name>
</gene>
<accession>A0A0H5MG88</accession>